<feature type="region of interest" description="Disordered" evidence="1">
    <location>
        <begin position="518"/>
        <end position="541"/>
    </location>
</feature>
<dbReference type="Gene3D" id="2.60.120.1520">
    <property type="match status" value="1"/>
</dbReference>
<reference evidence="2 3" key="1">
    <citation type="journal article" date="2015" name="Genome Biol. Evol.">
        <title>Phylogenomic analyses indicate that early fungi evolved digesting cell walls of algal ancestors of land plants.</title>
        <authorList>
            <person name="Chang Y."/>
            <person name="Wang S."/>
            <person name="Sekimoto S."/>
            <person name="Aerts A.L."/>
            <person name="Choi C."/>
            <person name="Clum A."/>
            <person name="LaButti K.M."/>
            <person name="Lindquist E.A."/>
            <person name="Yee Ngan C."/>
            <person name="Ohm R.A."/>
            <person name="Salamov A.A."/>
            <person name="Grigoriev I.V."/>
            <person name="Spatafora J.W."/>
            <person name="Berbee M.L."/>
        </authorList>
    </citation>
    <scope>NUCLEOTIDE SEQUENCE [LARGE SCALE GENOMIC DNA]</scope>
    <source>
        <strain evidence="2 3">JEL478</strain>
    </source>
</reference>
<dbReference type="EMBL" id="KQ965734">
    <property type="protein sequence ID" value="KXS20739.1"/>
    <property type="molecule type" value="Genomic_DNA"/>
</dbReference>
<feature type="region of interest" description="Disordered" evidence="1">
    <location>
        <begin position="379"/>
        <end position="448"/>
    </location>
</feature>
<feature type="compositionally biased region" description="Low complexity" evidence="1">
    <location>
        <begin position="403"/>
        <end position="417"/>
    </location>
</feature>
<evidence type="ECO:0000313" key="3">
    <source>
        <dbReference type="Proteomes" id="UP000070544"/>
    </source>
</evidence>
<feature type="region of interest" description="Disordered" evidence="1">
    <location>
        <begin position="117"/>
        <end position="156"/>
    </location>
</feature>
<feature type="compositionally biased region" description="Low complexity" evidence="1">
    <location>
        <begin position="527"/>
        <end position="538"/>
    </location>
</feature>
<feature type="compositionally biased region" description="Pro residues" evidence="1">
    <location>
        <begin position="751"/>
        <end position="767"/>
    </location>
</feature>
<gene>
    <name evidence="2" type="ORF">M427DRAFT_51715</name>
</gene>
<feature type="region of interest" description="Disordered" evidence="1">
    <location>
        <begin position="192"/>
        <end position="219"/>
    </location>
</feature>
<feature type="compositionally biased region" description="Polar residues" evidence="1">
    <location>
        <begin position="196"/>
        <end position="207"/>
    </location>
</feature>
<sequence length="1006" mass="110914">MEFAGPGGSRVIGGQSENMATQAFSHVPLYARGPPPQNSLYSEKWRQNPHPALPPAPMQPLNVHVVHIPQSNAHPYQMVPQSGFPQHHIPPPHFQHNNFQNNHFVVHQSQHQQVPFHHHQSQPTHSTVHQSQHQQVPFHHHQSQPTHSQPHSNYPTHYYQMHNPAVHHPQQMPPPPPPHSAYHPYQVVLRPPFASNPPSLSTQSPPTFSGAVLQNPPQPRYNSPMVVNVPHQHSRLQSAVLPPIENSPPLHQGQSPHQGYQAHTVTDQQVHGWTQVADDRRGSSWGSEGDNGPKEGSMHGSGDLGSGLGLATELAPVRATGATGALDGRTQPEEVEGLGNMTGYAFGYQDGQSVFSQQLGERKLPDRLVDNQRDLVPITGPVSIPGARTPPAINSPGASAESPALTLLPEPLETTGPPHTPKASTPNTTFGTSELSTESRTSNSHSQLQVLPPFPKDQSTHHLVPTAAVSYDSEDSDEEIDIVGVDPEPAQTSVSVSVCVINLPAIRPVFETVLASGTPLRRPGATSSIPSRASRNSSTRSPIIPLAPLRPRFVLPTTPPVEEETLDEGYFVRKEEVLDEGWVVRPRLLRYASLRDRHRAKRIRSDESTEDPELVRRKAELTALLAGTVALEEQELEHGWPLRSVVLDRGYTLAEERKRRIAREAREAREAKEARSSATALRPKNAYHLAHPAKRRRQSMMESEVEVFGQDSDPEDTSGGRRYRGGRPTKGAIADPPSSPERGRTPSHRSPSPPPMPPLEPEPRPFPAPVVASRRYCGHLRRVFDGATTVQFDENGVVCAPAWAVWDLAGSGLKCMRNLLSPPRCETLLREIESVRPKGTVTSWRGLGSGGHSIKFIWCTGDQIAKFGSKYRFERHKPLPTSAHAEDLERVHASFGPDYSGDVIALQPNFQHADFPLHIDQPQLEGFGNKIVTLGVKGDGWIVVVRKDGKRSYRFKVGEGDAWAMVGRARTEWSHGVICEKYDESDDPDDITSITHTRVSLNIRVE</sequence>
<evidence type="ECO:0000256" key="1">
    <source>
        <dbReference type="SAM" id="MobiDB-lite"/>
    </source>
</evidence>
<dbReference type="SUPFAM" id="SSF51197">
    <property type="entry name" value="Clavaminate synthase-like"/>
    <property type="match status" value="1"/>
</dbReference>
<protein>
    <recommendedName>
        <fullName evidence="4">Alpha-ketoglutarate-dependent dioxygenase AlkB-like domain-containing protein</fullName>
    </recommendedName>
</protein>
<evidence type="ECO:0008006" key="4">
    <source>
        <dbReference type="Google" id="ProtNLM"/>
    </source>
</evidence>
<accession>A0A139AVL1</accession>
<feature type="compositionally biased region" description="Polar residues" evidence="1">
    <location>
        <begin position="422"/>
        <end position="448"/>
    </location>
</feature>
<name>A0A139AVL1_GONPJ</name>
<dbReference type="AlphaFoldDB" id="A0A139AVL1"/>
<dbReference type="Proteomes" id="UP000070544">
    <property type="component" value="Unassembled WGS sequence"/>
</dbReference>
<feature type="compositionally biased region" description="Low complexity" evidence="1">
    <location>
        <begin position="117"/>
        <end position="152"/>
    </location>
</feature>
<feature type="region of interest" description="Disordered" evidence="1">
    <location>
        <begin position="668"/>
        <end position="767"/>
    </location>
</feature>
<feature type="region of interest" description="Disordered" evidence="1">
    <location>
        <begin position="275"/>
        <end position="309"/>
    </location>
</feature>
<proteinExistence type="predicted"/>
<organism evidence="2 3">
    <name type="scientific">Gonapodya prolifera (strain JEL478)</name>
    <name type="common">Monoblepharis prolifera</name>
    <dbReference type="NCBI Taxonomy" id="1344416"/>
    <lineage>
        <taxon>Eukaryota</taxon>
        <taxon>Fungi</taxon>
        <taxon>Fungi incertae sedis</taxon>
        <taxon>Chytridiomycota</taxon>
        <taxon>Chytridiomycota incertae sedis</taxon>
        <taxon>Monoblepharidomycetes</taxon>
        <taxon>Monoblepharidales</taxon>
        <taxon>Gonapodyaceae</taxon>
        <taxon>Gonapodya</taxon>
    </lineage>
</organism>
<evidence type="ECO:0000313" key="2">
    <source>
        <dbReference type="EMBL" id="KXS20739.1"/>
    </source>
</evidence>
<dbReference type="OrthoDB" id="10617995at2759"/>
<keyword evidence="3" id="KW-1185">Reference proteome</keyword>